<dbReference type="InterPro" id="IPR008962">
    <property type="entry name" value="PapD-like_sf"/>
</dbReference>
<dbReference type="PANTHER" id="PTHR30251">
    <property type="entry name" value="PILUS ASSEMBLY CHAPERONE"/>
    <property type="match status" value="1"/>
</dbReference>
<evidence type="ECO:0000313" key="10">
    <source>
        <dbReference type="Proteomes" id="UP000239181"/>
    </source>
</evidence>
<dbReference type="InterPro" id="IPR013783">
    <property type="entry name" value="Ig-like_fold"/>
</dbReference>
<dbReference type="InterPro" id="IPR016148">
    <property type="entry name" value="Pili_assmbl_chaperone_C"/>
</dbReference>
<evidence type="ECO:0000256" key="5">
    <source>
        <dbReference type="ARBA" id="ARBA00023186"/>
    </source>
</evidence>
<evidence type="ECO:0000256" key="3">
    <source>
        <dbReference type="ARBA" id="ARBA00022729"/>
    </source>
</evidence>
<dbReference type="InterPro" id="IPR001829">
    <property type="entry name" value="Pili_assmbl_chaperone_bac"/>
</dbReference>
<keyword evidence="4" id="KW-0574">Periplasm</keyword>
<dbReference type="SUPFAM" id="SSF49354">
    <property type="entry name" value="PapD-like"/>
    <property type="match status" value="1"/>
</dbReference>
<comment type="caution">
    <text evidence="9">The sequence shown here is derived from an EMBL/GenBank/DDBJ whole genome shotgun (WGS) entry which is preliminary data.</text>
</comment>
<dbReference type="Pfam" id="PF02753">
    <property type="entry name" value="PapD_C"/>
    <property type="match status" value="1"/>
</dbReference>
<dbReference type="GO" id="GO:0071555">
    <property type="term" value="P:cell wall organization"/>
    <property type="evidence" value="ECO:0007669"/>
    <property type="project" value="InterPro"/>
</dbReference>
<feature type="signal peptide" evidence="6">
    <location>
        <begin position="1"/>
        <end position="17"/>
    </location>
</feature>
<sequence>MRKLLLVTVLIPFISHANVIISATREIYPSDSKEISVQLLNNGSEPSLVQAWIDDGDPNSTPETANVPFLLMPPVVKVSGHSGQQLKVKYIGGNQAKDRESVFYLNVLDIPPEPENLRGRSVMQLAIKSRIKFFFRPTGLKIPAGDMIKKINIYNKEKQLTIDNPTPYYLTISAISPVSSKKNLLSEGLMISPFSQKSVAIDVALRAGDRVSAVYINDYGANISTVKEIK</sequence>
<proteinExistence type="inferred from homology"/>
<accession>A0A2S9I6J8</accession>
<dbReference type="Proteomes" id="UP000239181">
    <property type="component" value="Unassembled WGS sequence"/>
</dbReference>
<evidence type="ECO:0000259" key="8">
    <source>
        <dbReference type="Pfam" id="PF02753"/>
    </source>
</evidence>
<name>A0A2S9I6J8_9GAMM</name>
<comment type="subcellular location">
    <subcellularLocation>
        <location evidence="1">Periplasm</location>
    </subcellularLocation>
</comment>
<dbReference type="Pfam" id="PF00345">
    <property type="entry name" value="PapD_N"/>
    <property type="match status" value="1"/>
</dbReference>
<protein>
    <submittedName>
        <fullName evidence="9">Pilus assembly protein</fullName>
    </submittedName>
</protein>
<evidence type="ECO:0000256" key="4">
    <source>
        <dbReference type="ARBA" id="ARBA00022764"/>
    </source>
</evidence>
<dbReference type="GO" id="GO:0030288">
    <property type="term" value="C:outer membrane-bounded periplasmic space"/>
    <property type="evidence" value="ECO:0007669"/>
    <property type="project" value="InterPro"/>
</dbReference>
<dbReference type="OrthoDB" id="9131059at2"/>
<evidence type="ECO:0000256" key="2">
    <source>
        <dbReference type="ARBA" id="ARBA00007399"/>
    </source>
</evidence>
<dbReference type="RefSeq" id="WP_105594781.1">
    <property type="nucleotide sequence ID" value="NZ_PDET01000019.1"/>
</dbReference>
<keyword evidence="3 6" id="KW-0732">Signal</keyword>
<keyword evidence="10" id="KW-1185">Reference proteome</keyword>
<dbReference type="PANTHER" id="PTHR30251:SF10">
    <property type="entry name" value="FIMBRIAL CHAPERONE YEHC-RELATED"/>
    <property type="match status" value="1"/>
</dbReference>
<feature type="domain" description="Pili assembly chaperone N-terminal" evidence="7">
    <location>
        <begin position="19"/>
        <end position="140"/>
    </location>
</feature>
<keyword evidence="5" id="KW-0143">Chaperone</keyword>
<dbReference type="AlphaFoldDB" id="A0A2S9I6J8"/>
<dbReference type="InterPro" id="IPR036316">
    <property type="entry name" value="Pili_assmbl_chap_C_dom_sf"/>
</dbReference>
<organism evidence="9 10">
    <name type="scientific">Pantoea coffeiphila</name>
    <dbReference type="NCBI Taxonomy" id="1465635"/>
    <lineage>
        <taxon>Bacteria</taxon>
        <taxon>Pseudomonadati</taxon>
        <taxon>Pseudomonadota</taxon>
        <taxon>Gammaproteobacteria</taxon>
        <taxon>Enterobacterales</taxon>
        <taxon>Erwiniaceae</taxon>
        <taxon>Pantoea</taxon>
    </lineage>
</organism>
<dbReference type="InterPro" id="IPR050643">
    <property type="entry name" value="Periplasmic_pilus_chap"/>
</dbReference>
<evidence type="ECO:0000313" key="9">
    <source>
        <dbReference type="EMBL" id="PRD13410.1"/>
    </source>
</evidence>
<evidence type="ECO:0000259" key="7">
    <source>
        <dbReference type="Pfam" id="PF00345"/>
    </source>
</evidence>
<comment type="similarity">
    <text evidence="2">Belongs to the periplasmic pilus chaperone family.</text>
</comment>
<dbReference type="PRINTS" id="PR00969">
    <property type="entry name" value="CHAPERONPILI"/>
</dbReference>
<feature type="domain" description="Pili assembly chaperone C-terminal" evidence="8">
    <location>
        <begin position="162"/>
        <end position="222"/>
    </location>
</feature>
<evidence type="ECO:0000256" key="1">
    <source>
        <dbReference type="ARBA" id="ARBA00004418"/>
    </source>
</evidence>
<dbReference type="Gene3D" id="2.60.40.10">
    <property type="entry name" value="Immunoglobulins"/>
    <property type="match status" value="2"/>
</dbReference>
<dbReference type="InterPro" id="IPR016147">
    <property type="entry name" value="Pili_assmbl_chaperone_N"/>
</dbReference>
<gene>
    <name evidence="9" type="ORF">CQW29_21485</name>
</gene>
<dbReference type="SUPFAM" id="SSF49584">
    <property type="entry name" value="Periplasmic chaperone C-domain"/>
    <property type="match status" value="1"/>
</dbReference>
<reference evidence="9 10" key="1">
    <citation type="submission" date="2017-10" db="EMBL/GenBank/DDBJ databases">
        <title>Draft genome of two endophytic bacteria isolated from 'guarana' Paullinia cupana (Mart.) Ducke.</title>
        <authorList>
            <person name="Siqueira K.A."/>
            <person name="Liotti R.G."/>
            <person name="Mendes T.A."/>
            <person name="Soares M.A."/>
        </authorList>
    </citation>
    <scope>NUCLEOTIDE SEQUENCE [LARGE SCALE GENOMIC DNA]</scope>
    <source>
        <strain evidence="9 10">342</strain>
    </source>
</reference>
<dbReference type="EMBL" id="PDET01000019">
    <property type="protein sequence ID" value="PRD13410.1"/>
    <property type="molecule type" value="Genomic_DNA"/>
</dbReference>
<evidence type="ECO:0000256" key="6">
    <source>
        <dbReference type="SAM" id="SignalP"/>
    </source>
</evidence>
<feature type="chain" id="PRO_5015506407" evidence="6">
    <location>
        <begin position="18"/>
        <end position="230"/>
    </location>
</feature>